<feature type="compositionally biased region" description="Polar residues" evidence="1">
    <location>
        <begin position="139"/>
        <end position="149"/>
    </location>
</feature>
<feature type="compositionally biased region" description="Polar residues" evidence="1">
    <location>
        <begin position="114"/>
        <end position="124"/>
    </location>
</feature>
<evidence type="ECO:0000256" key="1">
    <source>
        <dbReference type="SAM" id="MobiDB-lite"/>
    </source>
</evidence>
<feature type="compositionally biased region" description="Polar residues" evidence="1">
    <location>
        <begin position="26"/>
        <end position="46"/>
    </location>
</feature>
<reference evidence="2" key="1">
    <citation type="submission" date="2021-05" db="EMBL/GenBank/DDBJ databases">
        <authorList>
            <person name="Alioto T."/>
            <person name="Alioto T."/>
            <person name="Gomez Garrido J."/>
        </authorList>
    </citation>
    <scope>NUCLEOTIDE SEQUENCE</scope>
</reference>
<organism evidence="2">
    <name type="scientific">Culex pipiens</name>
    <name type="common">House mosquito</name>
    <dbReference type="NCBI Taxonomy" id="7175"/>
    <lineage>
        <taxon>Eukaryota</taxon>
        <taxon>Metazoa</taxon>
        <taxon>Ecdysozoa</taxon>
        <taxon>Arthropoda</taxon>
        <taxon>Hexapoda</taxon>
        <taxon>Insecta</taxon>
        <taxon>Pterygota</taxon>
        <taxon>Neoptera</taxon>
        <taxon>Endopterygota</taxon>
        <taxon>Diptera</taxon>
        <taxon>Nematocera</taxon>
        <taxon>Culicoidea</taxon>
        <taxon>Culicidae</taxon>
        <taxon>Culicinae</taxon>
        <taxon>Culicini</taxon>
        <taxon>Culex</taxon>
        <taxon>Culex</taxon>
    </lineage>
</organism>
<feature type="compositionally biased region" description="Polar residues" evidence="1">
    <location>
        <begin position="85"/>
        <end position="96"/>
    </location>
</feature>
<accession>A0A8D8C6B2</accession>
<name>A0A8D8C6B2_CULPI</name>
<protein>
    <submittedName>
        <fullName evidence="2">(northern house mosquito) hypothetical protein</fullName>
    </submittedName>
</protein>
<feature type="region of interest" description="Disordered" evidence="1">
    <location>
        <begin position="26"/>
        <end position="157"/>
    </location>
</feature>
<sequence>MSFLNTMRSMPMPPVKNVLNVALQTARQVVPSKNKQNDYEQPQGDNMSGGSGGGGGGISGVRSPPQVPPRPQNVHFAESDGDTGGTTELNPLNPFTNPKAYYQEGAEQPAPGQYQETGFNQPSDFDNGYQAGGYPKRQGSVQSFGSDSTFAGGCEGEVAGGAKINEYQAAWNVTNAIQVRWF</sequence>
<proteinExistence type="predicted"/>
<dbReference type="EMBL" id="HBUE01099628">
    <property type="protein sequence ID" value="CAG6484596.1"/>
    <property type="molecule type" value="Transcribed_RNA"/>
</dbReference>
<feature type="compositionally biased region" description="Gly residues" evidence="1">
    <location>
        <begin position="47"/>
        <end position="59"/>
    </location>
</feature>
<dbReference type="AlphaFoldDB" id="A0A8D8C6B2"/>
<evidence type="ECO:0000313" key="2">
    <source>
        <dbReference type="EMBL" id="CAG6484596.1"/>
    </source>
</evidence>